<dbReference type="SUPFAM" id="SSF46785">
    <property type="entry name" value="Winged helix' DNA-binding domain"/>
    <property type="match status" value="1"/>
</dbReference>
<feature type="domain" description="Heat-inducible transcription repressor HrcA C-terminal" evidence="5">
    <location>
        <begin position="108"/>
        <end position="320"/>
    </location>
</feature>
<evidence type="ECO:0000313" key="6">
    <source>
        <dbReference type="EMBL" id="CAB4947981.1"/>
    </source>
</evidence>
<dbReference type="InterPro" id="IPR036388">
    <property type="entry name" value="WH-like_DNA-bd_sf"/>
</dbReference>
<dbReference type="GO" id="GO:0045892">
    <property type="term" value="P:negative regulation of DNA-templated transcription"/>
    <property type="evidence" value="ECO:0007669"/>
    <property type="project" value="TreeGrafter"/>
</dbReference>
<reference evidence="6" key="1">
    <citation type="submission" date="2020-05" db="EMBL/GenBank/DDBJ databases">
        <authorList>
            <person name="Chiriac C."/>
            <person name="Salcher M."/>
            <person name="Ghai R."/>
            <person name="Kavagutti S V."/>
        </authorList>
    </citation>
    <scope>NUCLEOTIDE SEQUENCE</scope>
</reference>
<dbReference type="Gene3D" id="1.10.10.10">
    <property type="entry name" value="Winged helix-like DNA-binding domain superfamily/Winged helix DNA-binding domain"/>
    <property type="match status" value="1"/>
</dbReference>
<dbReference type="Gene3D" id="3.30.390.60">
    <property type="entry name" value="Heat-inducible transcription repressor hrca homolog, domain 3"/>
    <property type="match status" value="1"/>
</dbReference>
<dbReference type="AlphaFoldDB" id="A0A6J7JYW0"/>
<gene>
    <name evidence="6" type="ORF">UFOPK3789_00500</name>
</gene>
<dbReference type="PANTHER" id="PTHR34824:SF1">
    <property type="entry name" value="HEAT-INDUCIBLE TRANSCRIPTION REPRESSOR HRCA"/>
    <property type="match status" value="1"/>
</dbReference>
<evidence type="ECO:0000256" key="2">
    <source>
        <dbReference type="ARBA" id="ARBA00023015"/>
    </source>
</evidence>
<accession>A0A6J7JYW0</accession>
<evidence type="ECO:0000256" key="1">
    <source>
        <dbReference type="ARBA" id="ARBA00022491"/>
    </source>
</evidence>
<name>A0A6J7JYW0_9ZZZZ</name>
<keyword evidence="2" id="KW-0805">Transcription regulation</keyword>
<evidence type="ECO:0000256" key="4">
    <source>
        <dbReference type="ARBA" id="ARBA00023163"/>
    </source>
</evidence>
<dbReference type="NCBIfam" id="TIGR00331">
    <property type="entry name" value="hrcA"/>
    <property type="match status" value="1"/>
</dbReference>
<dbReference type="GO" id="GO:0003677">
    <property type="term" value="F:DNA binding"/>
    <property type="evidence" value="ECO:0007669"/>
    <property type="project" value="InterPro"/>
</dbReference>
<protein>
    <submittedName>
        <fullName evidence="6">Unannotated protein</fullName>
    </submittedName>
</protein>
<dbReference type="InterPro" id="IPR002571">
    <property type="entry name" value="HrcA"/>
</dbReference>
<keyword evidence="3" id="KW-0346">Stress response</keyword>
<dbReference type="InterPro" id="IPR029016">
    <property type="entry name" value="GAF-like_dom_sf"/>
</dbReference>
<keyword evidence="4" id="KW-0804">Transcription</keyword>
<dbReference type="Gene3D" id="3.30.450.40">
    <property type="match status" value="1"/>
</dbReference>
<dbReference type="SUPFAM" id="SSF55781">
    <property type="entry name" value="GAF domain-like"/>
    <property type="match status" value="1"/>
</dbReference>
<dbReference type="HAMAP" id="MF_00081">
    <property type="entry name" value="HrcA"/>
    <property type="match status" value="1"/>
</dbReference>
<organism evidence="6">
    <name type="scientific">freshwater metagenome</name>
    <dbReference type="NCBI Taxonomy" id="449393"/>
    <lineage>
        <taxon>unclassified sequences</taxon>
        <taxon>metagenomes</taxon>
        <taxon>ecological metagenomes</taxon>
    </lineage>
</organism>
<sequence>MGVDERRGAVLRAIVEEHIQTAAPVSSQAVARASGLSVSSATVRNDMTALERDGYVSQPHTSAGRVPTDRGYRYFVDRFADPSAIEGLGINHQRAVSEFFGGTHNALEELLHETSGLLARITQHAAVVVGPPPESARVRRVDLVPLQQGQVLAIAVLSNGAVERELLAVETDLSIESILAAERVLASLLSDSTLHSPLTPSPTGDAAIDMLVNAAHTALHRRAEHADPLYVGGASRIAQEQDAFSTTRTAATLIELLEQQVVVVSLVRDLLESGVTVSIGAEHSVDELRDCSLVLAPYRIEGEVAGTVGVLGPTRMDYQHALAAVATVSQQLGSLLSK</sequence>
<dbReference type="InterPro" id="IPR036390">
    <property type="entry name" value="WH_DNA-bd_sf"/>
</dbReference>
<keyword evidence="1" id="KW-0678">Repressor</keyword>
<proteinExistence type="inferred from homology"/>
<dbReference type="Pfam" id="PF01628">
    <property type="entry name" value="HrcA"/>
    <property type="match status" value="1"/>
</dbReference>
<dbReference type="PANTHER" id="PTHR34824">
    <property type="entry name" value="HEAT-INDUCIBLE TRANSCRIPTION REPRESSOR HRCA"/>
    <property type="match status" value="1"/>
</dbReference>
<evidence type="ECO:0000259" key="5">
    <source>
        <dbReference type="Pfam" id="PF01628"/>
    </source>
</evidence>
<dbReference type="PIRSF" id="PIRSF005485">
    <property type="entry name" value="HrcA"/>
    <property type="match status" value="1"/>
</dbReference>
<dbReference type="InterPro" id="IPR023120">
    <property type="entry name" value="WHTH_transcript_rep_HrcA_IDD"/>
</dbReference>
<dbReference type="EMBL" id="CAFBNL010000019">
    <property type="protein sequence ID" value="CAB4947981.1"/>
    <property type="molecule type" value="Genomic_DNA"/>
</dbReference>
<evidence type="ECO:0000256" key="3">
    <source>
        <dbReference type="ARBA" id="ARBA00023016"/>
    </source>
</evidence>
<dbReference type="InterPro" id="IPR021153">
    <property type="entry name" value="HrcA_C"/>
</dbReference>